<keyword evidence="3" id="KW-0378">Hydrolase</keyword>
<feature type="signal peptide" evidence="1">
    <location>
        <begin position="1"/>
        <end position="29"/>
    </location>
</feature>
<dbReference type="InterPro" id="IPR001466">
    <property type="entry name" value="Beta-lactam-related"/>
</dbReference>
<keyword evidence="1" id="KW-0732">Signal</keyword>
<evidence type="ECO:0000256" key="1">
    <source>
        <dbReference type="SAM" id="SignalP"/>
    </source>
</evidence>
<sequence>MSQHPARILAISALAALAGLSLTAPVAHAAPADPVQQRLDALVDESAFPGALAAVRGRDGRTRTYTAGVADLKTKAKMPENGRVRIASNTKMFTAVVALQLAGEGKLDLDAPIEKYLPKVVRGKGVDGRKITTRQLLRHTSGLRDYDDLLVGDFTSMLERHVEPRDLVDAALAHRDSPAKGWSYSNTNYVLAGLIIQKVSGRPIGEEITRRVIKPLELRDTYWPGVGERVMRGPHPKGYLTLKPGDPYRDVTTMDPSMAWAAGALVATPKDLNTFMSALVGGKLLKPAQFKEMTTTVAAPQFDTVGGARYGLGIATFKLSCGGFAWSHGGTAPGYATGNGVTRDGRAATVAVTALPTGLPAVKNLEAALDTALCA</sequence>
<dbReference type="Gene3D" id="3.40.710.10">
    <property type="entry name" value="DD-peptidase/beta-lactamase superfamily"/>
    <property type="match status" value="1"/>
</dbReference>
<protein>
    <submittedName>
        <fullName evidence="3">Serine hydrolase</fullName>
    </submittedName>
</protein>
<evidence type="ECO:0000313" key="4">
    <source>
        <dbReference type="Proteomes" id="UP001144036"/>
    </source>
</evidence>
<comment type="caution">
    <text evidence="3">The sequence shown here is derived from an EMBL/GenBank/DDBJ whole genome shotgun (WGS) entry which is preliminary data.</text>
</comment>
<dbReference type="EMBL" id="JAPNNL010000209">
    <property type="protein sequence ID" value="MDA0638159.1"/>
    <property type="molecule type" value="Genomic_DNA"/>
</dbReference>
<dbReference type="RefSeq" id="WP_270159087.1">
    <property type="nucleotide sequence ID" value="NZ_JAPNNL010000209.1"/>
</dbReference>
<dbReference type="Proteomes" id="UP001144036">
    <property type="component" value="Unassembled WGS sequence"/>
</dbReference>
<accession>A0ABT4SLU0</accession>
<evidence type="ECO:0000259" key="2">
    <source>
        <dbReference type="Pfam" id="PF00144"/>
    </source>
</evidence>
<dbReference type="InterPro" id="IPR012338">
    <property type="entry name" value="Beta-lactam/transpept-like"/>
</dbReference>
<dbReference type="PANTHER" id="PTHR46825:SF7">
    <property type="entry name" value="D-ALANYL-D-ALANINE CARBOXYPEPTIDASE"/>
    <property type="match status" value="1"/>
</dbReference>
<dbReference type="Pfam" id="PF00144">
    <property type="entry name" value="Beta-lactamase"/>
    <property type="match status" value="1"/>
</dbReference>
<evidence type="ECO:0000313" key="3">
    <source>
        <dbReference type="EMBL" id="MDA0638159.1"/>
    </source>
</evidence>
<gene>
    <name evidence="3" type="ORF">OUY22_32540</name>
</gene>
<name>A0ABT4SLU0_9ACTN</name>
<keyword evidence="4" id="KW-1185">Reference proteome</keyword>
<dbReference type="SUPFAM" id="SSF56601">
    <property type="entry name" value="beta-lactamase/transpeptidase-like"/>
    <property type="match status" value="1"/>
</dbReference>
<dbReference type="GO" id="GO:0016787">
    <property type="term" value="F:hydrolase activity"/>
    <property type="evidence" value="ECO:0007669"/>
    <property type="project" value="UniProtKB-KW"/>
</dbReference>
<dbReference type="PANTHER" id="PTHR46825">
    <property type="entry name" value="D-ALANYL-D-ALANINE-CARBOXYPEPTIDASE/ENDOPEPTIDASE AMPH"/>
    <property type="match status" value="1"/>
</dbReference>
<proteinExistence type="predicted"/>
<dbReference type="InterPro" id="IPR050491">
    <property type="entry name" value="AmpC-like"/>
</dbReference>
<feature type="domain" description="Beta-lactamase-related" evidence="2">
    <location>
        <begin position="36"/>
        <end position="363"/>
    </location>
</feature>
<organism evidence="3 4">
    <name type="scientific">Nonomuraea corallina</name>
    <dbReference type="NCBI Taxonomy" id="2989783"/>
    <lineage>
        <taxon>Bacteria</taxon>
        <taxon>Bacillati</taxon>
        <taxon>Actinomycetota</taxon>
        <taxon>Actinomycetes</taxon>
        <taxon>Streptosporangiales</taxon>
        <taxon>Streptosporangiaceae</taxon>
        <taxon>Nonomuraea</taxon>
    </lineage>
</organism>
<reference evidence="3" key="1">
    <citation type="submission" date="2022-11" db="EMBL/GenBank/DDBJ databases">
        <title>Nonomuraea corallina sp. nov., a new species of the genus Nonomuraea isolated from sea side sediment in Thai sea.</title>
        <authorList>
            <person name="Ngamcharungchit C."/>
            <person name="Matsumoto A."/>
            <person name="Suriyachadkun C."/>
            <person name="Panbangred W."/>
            <person name="Inahashi Y."/>
            <person name="Intra B."/>
        </authorList>
    </citation>
    <scope>NUCLEOTIDE SEQUENCE</scope>
    <source>
        <strain evidence="3">MCN248</strain>
    </source>
</reference>
<feature type="chain" id="PRO_5047057651" evidence="1">
    <location>
        <begin position="30"/>
        <end position="375"/>
    </location>
</feature>